<gene>
    <name evidence="10" type="ORF">HMPREF3213_02520</name>
</gene>
<name>A0A133KJS7_HEYCO</name>
<feature type="transmembrane region" description="Helical" evidence="9">
    <location>
        <begin position="47"/>
        <end position="66"/>
    </location>
</feature>
<evidence type="ECO:0000256" key="1">
    <source>
        <dbReference type="ARBA" id="ARBA00004651"/>
    </source>
</evidence>
<evidence type="ECO:0000256" key="4">
    <source>
        <dbReference type="ARBA" id="ARBA00022475"/>
    </source>
</evidence>
<comment type="similarity">
    <text evidence="2 9">Belongs to the branched chain amino acid transporter family.</text>
</comment>
<feature type="transmembrane region" description="Helical" evidence="9">
    <location>
        <begin position="236"/>
        <end position="255"/>
    </location>
</feature>
<dbReference type="InterPro" id="IPR004685">
    <property type="entry name" value="Brnchd-chn_aa_trnsp_Livcs"/>
</dbReference>
<evidence type="ECO:0000256" key="5">
    <source>
        <dbReference type="ARBA" id="ARBA00022692"/>
    </source>
</evidence>
<dbReference type="Proteomes" id="UP000070376">
    <property type="component" value="Unassembled WGS sequence"/>
</dbReference>
<evidence type="ECO:0000313" key="11">
    <source>
        <dbReference type="Proteomes" id="UP000070376"/>
    </source>
</evidence>
<comment type="caution">
    <text evidence="10">The sequence shown here is derived from an EMBL/GenBank/DDBJ whole genome shotgun (WGS) entry which is preliminary data.</text>
</comment>
<dbReference type="GO" id="GO:0015818">
    <property type="term" value="P:isoleucine transport"/>
    <property type="evidence" value="ECO:0007669"/>
    <property type="project" value="TreeGrafter"/>
</dbReference>
<keyword evidence="8 9" id="KW-0472">Membrane</keyword>
<dbReference type="PANTHER" id="PTHR30588">
    <property type="entry name" value="BRANCHED-CHAIN AMINO ACID TRANSPORT SYSTEM 2 CARRIER PROTEIN"/>
    <property type="match status" value="1"/>
</dbReference>
<evidence type="ECO:0000256" key="9">
    <source>
        <dbReference type="RuleBase" id="RU362122"/>
    </source>
</evidence>
<sequence length="489" mass="52204">MYEVPHAFVRNKGGNASKLVPVSGAGFLFFSILHRKEADIVMKRNEVLFIGFMLFSMFFGAGNLIFPPFLGIQSGSSYWPAMAGFIVTGVGLPVLVIAAVSFVDGGIQAIGNRVHPVFSTVFTVIVYLCIGPFLAIPRNANVAYEMGVKPFLSGSAHSSPVSLLLFSAVFFLLVYLTSLNPDKMSNTLGRWITPVLLLAMAVLCTAGFFKLSGRPFTAPAAGYQTGSFYKGFIDGYSTMDALASLAFGIVILTAVKHRGVANRKQMTAYTLKAGLIAGAILALVYVALGLIGAKMATSGTFQNGTDVLTAMSSLLFGQAGKILLGFIFMLACFTTVAGLTTACGQYFSNLVPKFSYHGVIIAVVLTGFTLSNLGLNTILKFSVPFLEMAYPVTIVLVVLTFFHAAFRGSKKVYGFALLFTGVFALIEGLKGFGVPLGFIGAFAQKLPLASASLEWVMPALCGTAIGLLFSRLEHRTKETRAVQAREQSL</sequence>
<feature type="transmembrane region" description="Helical" evidence="9">
    <location>
        <begin position="388"/>
        <end position="406"/>
    </location>
</feature>
<dbReference type="Pfam" id="PF05525">
    <property type="entry name" value="Branch_AA_trans"/>
    <property type="match status" value="1"/>
</dbReference>
<dbReference type="GO" id="GO:0015188">
    <property type="term" value="F:L-isoleucine transmembrane transporter activity"/>
    <property type="evidence" value="ECO:0007669"/>
    <property type="project" value="TreeGrafter"/>
</dbReference>
<dbReference type="GO" id="GO:0005886">
    <property type="term" value="C:plasma membrane"/>
    <property type="evidence" value="ECO:0007669"/>
    <property type="project" value="UniProtKB-SubCell"/>
</dbReference>
<comment type="subcellular location">
    <subcellularLocation>
        <location evidence="1 9">Cell membrane</location>
        <topology evidence="1 9">Multi-pass membrane protein</topology>
    </subcellularLocation>
</comment>
<comment type="function">
    <text evidence="9">Component of the transport system for branched-chain amino acids.</text>
</comment>
<proteinExistence type="inferred from homology"/>
<feature type="transmembrane region" description="Helical" evidence="9">
    <location>
        <begin position="455"/>
        <end position="472"/>
    </location>
</feature>
<feature type="transmembrane region" description="Helical" evidence="9">
    <location>
        <begin position="322"/>
        <end position="342"/>
    </location>
</feature>
<evidence type="ECO:0000256" key="2">
    <source>
        <dbReference type="ARBA" id="ARBA00008540"/>
    </source>
</evidence>
<keyword evidence="6 9" id="KW-0029">Amino-acid transport</keyword>
<dbReference type="EMBL" id="LRPN01000109">
    <property type="protein sequence ID" value="KWZ79744.1"/>
    <property type="molecule type" value="Genomic_DNA"/>
</dbReference>
<keyword evidence="3 9" id="KW-0813">Transport</keyword>
<feature type="transmembrane region" description="Helical" evidence="9">
    <location>
        <begin position="16"/>
        <end position="35"/>
    </location>
</feature>
<comment type="caution">
    <text evidence="9">Lacks conserved residue(s) required for the propagation of feature annotation.</text>
</comment>
<feature type="transmembrane region" description="Helical" evidence="9">
    <location>
        <begin position="115"/>
        <end position="136"/>
    </location>
</feature>
<feature type="transmembrane region" description="Helical" evidence="9">
    <location>
        <begin position="188"/>
        <end position="209"/>
    </location>
</feature>
<protein>
    <recommendedName>
        <fullName evidence="9">Branched-chain amino acid transport system carrier protein</fullName>
    </recommendedName>
</protein>
<feature type="transmembrane region" description="Helical" evidence="9">
    <location>
        <begin position="354"/>
        <end position="376"/>
    </location>
</feature>
<evidence type="ECO:0000313" key="10">
    <source>
        <dbReference type="EMBL" id="KWZ79744.1"/>
    </source>
</evidence>
<dbReference type="NCBIfam" id="TIGR00796">
    <property type="entry name" value="livcs"/>
    <property type="match status" value="1"/>
</dbReference>
<reference evidence="11" key="1">
    <citation type="submission" date="2016-01" db="EMBL/GenBank/DDBJ databases">
        <authorList>
            <person name="Mitreva M."/>
            <person name="Pepin K.H."/>
            <person name="Mihindukulasuriya K.A."/>
            <person name="Fulton R."/>
            <person name="Fronick C."/>
            <person name="O'Laughlin M."/>
            <person name="Miner T."/>
            <person name="Herter B."/>
            <person name="Rosa B.A."/>
            <person name="Cordes M."/>
            <person name="Tomlinson C."/>
            <person name="Wollam A."/>
            <person name="Palsikar V.B."/>
            <person name="Mardis E.R."/>
            <person name="Wilson R.K."/>
        </authorList>
    </citation>
    <scope>NUCLEOTIDE SEQUENCE [LARGE SCALE GENOMIC DNA]</scope>
    <source>
        <strain evidence="11">GED7749B</strain>
    </source>
</reference>
<dbReference type="GO" id="GO:0015190">
    <property type="term" value="F:L-leucine transmembrane transporter activity"/>
    <property type="evidence" value="ECO:0007669"/>
    <property type="project" value="TreeGrafter"/>
</dbReference>
<keyword evidence="4" id="KW-1003">Cell membrane</keyword>
<evidence type="ECO:0000256" key="8">
    <source>
        <dbReference type="ARBA" id="ARBA00023136"/>
    </source>
</evidence>
<dbReference type="PANTHER" id="PTHR30588:SF7">
    <property type="entry name" value="BRANCHED-CHAIN AMINO ACID CARRIER PROTEIN SAOUHSC_01411-RELATED"/>
    <property type="match status" value="1"/>
</dbReference>
<feature type="transmembrane region" description="Helical" evidence="9">
    <location>
        <begin position="413"/>
        <end position="443"/>
    </location>
</feature>
<evidence type="ECO:0000256" key="7">
    <source>
        <dbReference type="ARBA" id="ARBA00022989"/>
    </source>
</evidence>
<organism evidence="10 11">
    <name type="scientific">Heyndrickxia coagulans</name>
    <name type="common">Weizmannia coagulans</name>
    <dbReference type="NCBI Taxonomy" id="1398"/>
    <lineage>
        <taxon>Bacteria</taxon>
        <taxon>Bacillati</taxon>
        <taxon>Bacillota</taxon>
        <taxon>Bacilli</taxon>
        <taxon>Bacillales</taxon>
        <taxon>Bacillaceae</taxon>
        <taxon>Heyndrickxia</taxon>
    </lineage>
</organism>
<accession>A0A133KJS7</accession>
<dbReference type="AlphaFoldDB" id="A0A133KJS7"/>
<dbReference type="GO" id="GO:0015820">
    <property type="term" value="P:L-leucine transport"/>
    <property type="evidence" value="ECO:0007669"/>
    <property type="project" value="TreeGrafter"/>
</dbReference>
<feature type="transmembrane region" description="Helical" evidence="9">
    <location>
        <begin position="78"/>
        <end position="103"/>
    </location>
</feature>
<feature type="transmembrane region" description="Helical" evidence="9">
    <location>
        <begin position="156"/>
        <end position="176"/>
    </location>
</feature>
<evidence type="ECO:0000256" key="6">
    <source>
        <dbReference type="ARBA" id="ARBA00022970"/>
    </source>
</evidence>
<keyword evidence="5 9" id="KW-0812">Transmembrane</keyword>
<dbReference type="GO" id="GO:0005304">
    <property type="term" value="F:L-valine transmembrane transporter activity"/>
    <property type="evidence" value="ECO:0007669"/>
    <property type="project" value="TreeGrafter"/>
</dbReference>
<feature type="transmembrane region" description="Helical" evidence="9">
    <location>
        <begin position="275"/>
        <end position="293"/>
    </location>
</feature>
<keyword evidence="7 9" id="KW-1133">Transmembrane helix</keyword>
<evidence type="ECO:0000256" key="3">
    <source>
        <dbReference type="ARBA" id="ARBA00022448"/>
    </source>
</evidence>
<dbReference type="PATRIC" id="fig|1398.22.peg.2522"/>